<accession>A0A841GSN0</accession>
<protein>
    <submittedName>
        <fullName evidence="2">Uncharacterized protein (TIGR02391 family)</fullName>
    </submittedName>
</protein>
<dbReference type="InterPro" id="IPR012654">
    <property type="entry name" value="CHP02391"/>
</dbReference>
<dbReference type="AlphaFoldDB" id="A0A841GSN0"/>
<sequence length="245" mass="28035">MKLNYKIIAVEVGDLLKYDTTINEINRIAEAIFNFEREEFPNENITSSRAKLIYDWIMTLGKQSGLSIDAKNKLLVDFCMKLVSNEQLKEGVISILKENGISDFSLKEQDLNEFNARNFHSEVVKHARKLFLQKNYFHAVFEASKAYNKAVKEKACSNKEGASLMMEVWGCKGVLKITRCETDTDENVQDGVKFLSSGLMRAIRNPTAHEPALDWPIDKQECLEILSLISFLFRQLDKAVYYSGE</sequence>
<feature type="domain" description="Conserved hypothetical protein CHP02391" evidence="1">
    <location>
        <begin position="117"/>
        <end position="236"/>
    </location>
</feature>
<proteinExistence type="predicted"/>
<gene>
    <name evidence="2" type="ORF">HNP65_001251</name>
</gene>
<name>A0A841GSN0_9BACT</name>
<evidence type="ECO:0000313" key="3">
    <source>
        <dbReference type="Proteomes" id="UP000555828"/>
    </source>
</evidence>
<dbReference type="NCBIfam" id="TIGR02391">
    <property type="entry name" value="hypoth_ymh"/>
    <property type="match status" value="1"/>
</dbReference>
<reference evidence="2 3" key="1">
    <citation type="submission" date="2020-08" db="EMBL/GenBank/DDBJ databases">
        <title>Genomic Encyclopedia of Type Strains, Phase IV (KMG-IV): sequencing the most valuable type-strain genomes for metagenomic binning, comparative biology and taxonomic classification.</title>
        <authorList>
            <person name="Goeker M."/>
        </authorList>
    </citation>
    <scope>NUCLEOTIDE SEQUENCE [LARGE SCALE GENOMIC DNA]</scope>
    <source>
        <strain evidence="2 3">DSM 13481</strain>
    </source>
</reference>
<evidence type="ECO:0000259" key="1">
    <source>
        <dbReference type="Pfam" id="PF09509"/>
    </source>
</evidence>
<dbReference type="RefSeq" id="WP_184619435.1">
    <property type="nucleotide sequence ID" value="NZ_JACHEX010000003.1"/>
</dbReference>
<comment type="caution">
    <text evidence="2">The sequence shown here is derived from an EMBL/GenBank/DDBJ whole genome shotgun (WGS) entry which is preliminary data.</text>
</comment>
<dbReference type="EMBL" id="JACHEX010000003">
    <property type="protein sequence ID" value="MBB6062799.1"/>
    <property type="molecule type" value="Genomic_DNA"/>
</dbReference>
<dbReference type="Proteomes" id="UP000555828">
    <property type="component" value="Unassembled WGS sequence"/>
</dbReference>
<keyword evidence="3" id="KW-1185">Reference proteome</keyword>
<organism evidence="2 3">
    <name type="scientific">Thermosipho japonicus</name>
    <dbReference type="NCBI Taxonomy" id="90323"/>
    <lineage>
        <taxon>Bacteria</taxon>
        <taxon>Thermotogati</taxon>
        <taxon>Thermotogota</taxon>
        <taxon>Thermotogae</taxon>
        <taxon>Thermotogales</taxon>
        <taxon>Fervidobacteriaceae</taxon>
        <taxon>Thermosipho</taxon>
    </lineage>
</organism>
<evidence type="ECO:0000313" key="2">
    <source>
        <dbReference type="EMBL" id="MBB6062799.1"/>
    </source>
</evidence>
<dbReference type="Pfam" id="PF09509">
    <property type="entry name" value="Hypoth_Ymh"/>
    <property type="match status" value="1"/>
</dbReference>